<name>A0ABN2DDB2_9ACTN</name>
<keyword evidence="2" id="KW-0238">DNA-binding</keyword>
<dbReference type="PANTHER" id="PTHR33164:SF57">
    <property type="entry name" value="MARR-FAMILY TRANSCRIPTIONAL REGULATOR"/>
    <property type="match status" value="1"/>
</dbReference>
<evidence type="ECO:0000259" key="4">
    <source>
        <dbReference type="PROSITE" id="PS50995"/>
    </source>
</evidence>
<dbReference type="InterPro" id="IPR000835">
    <property type="entry name" value="HTH_MarR-typ"/>
</dbReference>
<protein>
    <recommendedName>
        <fullName evidence="4">HTH marR-type domain-containing protein</fullName>
    </recommendedName>
</protein>
<dbReference type="PROSITE" id="PS01117">
    <property type="entry name" value="HTH_MARR_1"/>
    <property type="match status" value="1"/>
</dbReference>
<evidence type="ECO:0000256" key="1">
    <source>
        <dbReference type="ARBA" id="ARBA00023015"/>
    </source>
</evidence>
<dbReference type="Pfam" id="PF12802">
    <property type="entry name" value="MarR_2"/>
    <property type="match status" value="1"/>
</dbReference>
<proteinExistence type="predicted"/>
<dbReference type="SMART" id="SM00347">
    <property type="entry name" value="HTH_MARR"/>
    <property type="match status" value="1"/>
</dbReference>
<dbReference type="InterPro" id="IPR039422">
    <property type="entry name" value="MarR/SlyA-like"/>
</dbReference>
<evidence type="ECO:0000313" key="5">
    <source>
        <dbReference type="EMBL" id="GAA1574948.1"/>
    </source>
</evidence>
<keyword evidence="1" id="KW-0805">Transcription regulation</keyword>
<dbReference type="PRINTS" id="PR00598">
    <property type="entry name" value="HTHMARR"/>
</dbReference>
<dbReference type="InterPro" id="IPR036388">
    <property type="entry name" value="WH-like_DNA-bd_sf"/>
</dbReference>
<keyword evidence="6" id="KW-1185">Reference proteome</keyword>
<accession>A0ABN2DDB2</accession>
<dbReference type="Proteomes" id="UP001500393">
    <property type="component" value="Unassembled WGS sequence"/>
</dbReference>
<reference evidence="5 6" key="1">
    <citation type="journal article" date="2019" name="Int. J. Syst. Evol. Microbiol.">
        <title>The Global Catalogue of Microorganisms (GCM) 10K type strain sequencing project: providing services to taxonomists for standard genome sequencing and annotation.</title>
        <authorList>
            <consortium name="The Broad Institute Genomics Platform"/>
            <consortium name="The Broad Institute Genome Sequencing Center for Infectious Disease"/>
            <person name="Wu L."/>
            <person name="Ma J."/>
        </authorList>
    </citation>
    <scope>NUCLEOTIDE SEQUENCE [LARGE SCALE GENOMIC DNA]</scope>
    <source>
        <strain evidence="5 6">JCM 14969</strain>
    </source>
</reference>
<dbReference type="InterPro" id="IPR023187">
    <property type="entry name" value="Tscrpt_reg_MarR-type_CS"/>
</dbReference>
<gene>
    <name evidence="5" type="ORF">GCM10009789_30500</name>
</gene>
<dbReference type="SUPFAM" id="SSF46785">
    <property type="entry name" value="Winged helix' DNA-binding domain"/>
    <property type="match status" value="1"/>
</dbReference>
<evidence type="ECO:0000256" key="3">
    <source>
        <dbReference type="ARBA" id="ARBA00023163"/>
    </source>
</evidence>
<dbReference type="EMBL" id="BAAAOS010000019">
    <property type="protein sequence ID" value="GAA1574948.1"/>
    <property type="molecule type" value="Genomic_DNA"/>
</dbReference>
<dbReference type="PANTHER" id="PTHR33164">
    <property type="entry name" value="TRANSCRIPTIONAL REGULATOR, MARR FAMILY"/>
    <property type="match status" value="1"/>
</dbReference>
<evidence type="ECO:0000313" key="6">
    <source>
        <dbReference type="Proteomes" id="UP001500393"/>
    </source>
</evidence>
<keyword evidence="3" id="KW-0804">Transcription</keyword>
<organism evidence="5 6">
    <name type="scientific">Kribbella sancticallisti</name>
    <dbReference type="NCBI Taxonomy" id="460087"/>
    <lineage>
        <taxon>Bacteria</taxon>
        <taxon>Bacillati</taxon>
        <taxon>Actinomycetota</taxon>
        <taxon>Actinomycetes</taxon>
        <taxon>Propionibacteriales</taxon>
        <taxon>Kribbellaceae</taxon>
        <taxon>Kribbella</taxon>
    </lineage>
</organism>
<dbReference type="InterPro" id="IPR036390">
    <property type="entry name" value="WH_DNA-bd_sf"/>
</dbReference>
<feature type="domain" description="HTH marR-type" evidence="4">
    <location>
        <begin position="8"/>
        <end position="144"/>
    </location>
</feature>
<comment type="caution">
    <text evidence="5">The sequence shown here is derived from an EMBL/GenBank/DDBJ whole genome shotgun (WGS) entry which is preliminary data.</text>
</comment>
<dbReference type="Gene3D" id="1.10.10.10">
    <property type="entry name" value="Winged helix-like DNA-binding domain superfamily/Winged helix DNA-binding domain"/>
    <property type="match status" value="1"/>
</dbReference>
<dbReference type="PROSITE" id="PS50995">
    <property type="entry name" value="HTH_MARR_2"/>
    <property type="match status" value="1"/>
</dbReference>
<evidence type="ECO:0000256" key="2">
    <source>
        <dbReference type="ARBA" id="ARBA00023125"/>
    </source>
</evidence>
<dbReference type="RefSeq" id="WP_344214179.1">
    <property type="nucleotide sequence ID" value="NZ_BAAAOS010000019.1"/>
</dbReference>
<sequence length="148" mass="15828">MVTAQEPPDQAANTIAMLGRAYSLLGFQIVDGVVGAGYPQKPSHSAVFAQISPQGSRLSVLARGANMSPQAMGELVDELEELGYVERQPDPSDRRAKLIMLTPRGHECIAAGIATIEGIEERIDRILGADGHAELRRLLTELLTAGQP</sequence>